<dbReference type="EMBL" id="CAIX01000170">
    <property type="protein sequence ID" value="CCI47454.1"/>
    <property type="molecule type" value="Genomic_DNA"/>
</dbReference>
<dbReference type="Gene3D" id="1.10.472.10">
    <property type="entry name" value="Cyclin-like"/>
    <property type="match status" value="1"/>
</dbReference>
<dbReference type="PANTHER" id="PTHR11618:SF13">
    <property type="entry name" value="TRANSCRIPTION INITIATION FACTOR IIB"/>
    <property type="match status" value="1"/>
</dbReference>
<keyword evidence="6" id="KW-0479">Metal-binding</keyword>
<evidence type="ECO:0000256" key="1">
    <source>
        <dbReference type="ARBA" id="ARBA00010857"/>
    </source>
</evidence>
<keyword evidence="6" id="KW-0862">Zinc</keyword>
<keyword evidence="6" id="KW-0863">Zinc-finger</keyword>
<keyword evidence="4" id="KW-0804">Transcription</keyword>
<dbReference type="InterPro" id="IPR013763">
    <property type="entry name" value="Cyclin-like_dom"/>
</dbReference>
<dbReference type="SMART" id="SM00385">
    <property type="entry name" value="CYCLIN"/>
    <property type="match status" value="2"/>
</dbReference>
<organism evidence="8 9">
    <name type="scientific">Albugo candida</name>
    <dbReference type="NCBI Taxonomy" id="65357"/>
    <lineage>
        <taxon>Eukaryota</taxon>
        <taxon>Sar</taxon>
        <taxon>Stramenopiles</taxon>
        <taxon>Oomycota</taxon>
        <taxon>Peronosporomycetes</taxon>
        <taxon>Albuginales</taxon>
        <taxon>Albuginaceae</taxon>
        <taxon>Albugo</taxon>
    </lineage>
</organism>
<keyword evidence="2" id="KW-0677">Repeat</keyword>
<dbReference type="Gene3D" id="1.10.472.170">
    <property type="match status" value="1"/>
</dbReference>
<dbReference type="PANTHER" id="PTHR11618">
    <property type="entry name" value="TRANSCRIPTION INITIATION FACTOR IIB-RELATED"/>
    <property type="match status" value="1"/>
</dbReference>
<evidence type="ECO:0000259" key="7">
    <source>
        <dbReference type="PROSITE" id="PS51134"/>
    </source>
</evidence>
<reference evidence="8 9" key="1">
    <citation type="submission" date="2012-05" db="EMBL/GenBank/DDBJ databases">
        <title>Recombination and specialization in a pathogen metapopulation.</title>
        <authorList>
            <person name="Gardiner A."/>
            <person name="Kemen E."/>
            <person name="Schultz-Larsen T."/>
            <person name="MacLean D."/>
            <person name="Van Oosterhout C."/>
            <person name="Jones J.D.G."/>
        </authorList>
    </citation>
    <scope>NUCLEOTIDE SEQUENCE [LARGE SCALE GENOMIC DNA]</scope>
    <source>
        <strain evidence="8 9">Ac Nc2</strain>
    </source>
</reference>
<name>A0A024GL73_9STRA</name>
<dbReference type="Pfam" id="PF00382">
    <property type="entry name" value="TFIIB"/>
    <property type="match status" value="2"/>
</dbReference>
<dbReference type="GO" id="GO:0017025">
    <property type="term" value="F:TBP-class protein binding"/>
    <property type="evidence" value="ECO:0007669"/>
    <property type="project" value="InterPro"/>
</dbReference>
<dbReference type="PRINTS" id="PR00685">
    <property type="entry name" value="TIFACTORIIB"/>
</dbReference>
<keyword evidence="3" id="KW-0805">Transcription regulation</keyword>
<dbReference type="InParanoid" id="A0A024GL73"/>
<comment type="similarity">
    <text evidence="1">Belongs to the TFIIB family.</text>
</comment>
<dbReference type="Pfam" id="PF08271">
    <property type="entry name" value="Zn_Ribbon_TF"/>
    <property type="match status" value="1"/>
</dbReference>
<evidence type="ECO:0000256" key="5">
    <source>
        <dbReference type="ARBA" id="ARBA00031706"/>
    </source>
</evidence>
<dbReference type="InterPro" id="IPR013137">
    <property type="entry name" value="Znf_TFIIB"/>
</dbReference>
<feature type="domain" description="TFIIB-type" evidence="7">
    <location>
        <begin position="4"/>
        <end position="35"/>
    </location>
</feature>
<dbReference type="GO" id="GO:0097550">
    <property type="term" value="C:transcription preinitiation complex"/>
    <property type="evidence" value="ECO:0007669"/>
    <property type="project" value="TreeGrafter"/>
</dbReference>
<protein>
    <recommendedName>
        <fullName evidence="5">General transcription factor TFIIB</fullName>
    </recommendedName>
</protein>
<evidence type="ECO:0000256" key="3">
    <source>
        <dbReference type="ARBA" id="ARBA00023015"/>
    </source>
</evidence>
<dbReference type="Proteomes" id="UP000053237">
    <property type="component" value="Unassembled WGS sequence"/>
</dbReference>
<evidence type="ECO:0000256" key="2">
    <source>
        <dbReference type="ARBA" id="ARBA00022737"/>
    </source>
</evidence>
<accession>A0A024GL73</accession>
<dbReference type="InterPro" id="IPR013150">
    <property type="entry name" value="TFIIB_cyclin"/>
</dbReference>
<dbReference type="SUPFAM" id="SSF47954">
    <property type="entry name" value="Cyclin-like"/>
    <property type="match status" value="2"/>
</dbReference>
<gene>
    <name evidence="8" type="ORF">BN9_084610</name>
</gene>
<evidence type="ECO:0000256" key="4">
    <source>
        <dbReference type="ARBA" id="ARBA00023163"/>
    </source>
</evidence>
<dbReference type="InterPro" id="IPR036915">
    <property type="entry name" value="Cyclin-like_sf"/>
</dbReference>
<dbReference type="PROSITE" id="PS51134">
    <property type="entry name" value="ZF_TFIIB"/>
    <property type="match status" value="1"/>
</dbReference>
<dbReference type="OrthoDB" id="25790at2759"/>
<dbReference type="InterPro" id="IPR000812">
    <property type="entry name" value="TFIIB"/>
</dbReference>
<dbReference type="GO" id="GO:0070897">
    <property type="term" value="P:transcription preinitiation complex assembly"/>
    <property type="evidence" value="ECO:0007669"/>
    <property type="project" value="InterPro"/>
</dbReference>
<sequence length="303" mass="33153">MGCYAQSCVDCGSDDIVTDYGAGDVVCRNCGIVLGERIVDDTPEWRTFSNDDRGGDAASKSRVGQLEDQGIENATLTTILVDSTLDKINGNTQTTRLPKLNKESANIRRKQNMTNRIREISETLSLPKIIVECAMQVYQEAERKGILIRGPEKESVAAAVVFIACRQAGHARTLKELEGASGVMKKKIGKSFLILKKQLNFDFQQATTTNYVERFCSRLGLPAKTQVIAHDVAKKAQTLGLTDGKSPTALAASVIYLVAAYTNMKRSIQEISNVTMIAEKNVKTVCKELNKSRLVLFEGIALA</sequence>
<evidence type="ECO:0000256" key="6">
    <source>
        <dbReference type="PROSITE-ProRule" id="PRU00469"/>
    </source>
</evidence>
<proteinExistence type="inferred from homology"/>
<evidence type="ECO:0000313" key="8">
    <source>
        <dbReference type="EMBL" id="CCI47454.1"/>
    </source>
</evidence>
<dbReference type="FunCoup" id="A0A024GL73">
    <property type="interactions" value="320"/>
</dbReference>
<dbReference type="STRING" id="65357.A0A024GL73"/>
<comment type="caution">
    <text evidence="8">The sequence shown here is derived from an EMBL/GenBank/DDBJ whole genome shotgun (WGS) entry which is preliminary data.</text>
</comment>
<dbReference type="AlphaFoldDB" id="A0A024GL73"/>
<keyword evidence="9" id="KW-1185">Reference proteome</keyword>
<dbReference type="GO" id="GO:0008270">
    <property type="term" value="F:zinc ion binding"/>
    <property type="evidence" value="ECO:0007669"/>
    <property type="project" value="UniProtKB-KW"/>
</dbReference>
<dbReference type="GO" id="GO:0005634">
    <property type="term" value="C:nucleus"/>
    <property type="evidence" value="ECO:0007669"/>
    <property type="project" value="TreeGrafter"/>
</dbReference>
<dbReference type="SUPFAM" id="SSF57783">
    <property type="entry name" value="Zinc beta-ribbon"/>
    <property type="match status" value="1"/>
</dbReference>
<evidence type="ECO:0000313" key="9">
    <source>
        <dbReference type="Proteomes" id="UP000053237"/>
    </source>
</evidence>